<feature type="transmembrane region" description="Helical" evidence="9">
    <location>
        <begin position="185"/>
        <end position="203"/>
    </location>
</feature>
<dbReference type="InterPro" id="IPR011606">
    <property type="entry name" value="Brnchd-chn_aa_trnsp_permease"/>
</dbReference>
<evidence type="ECO:0000256" key="5">
    <source>
        <dbReference type="ARBA" id="ARBA00022692"/>
    </source>
</evidence>
<protein>
    <submittedName>
        <fullName evidence="10">AzlC family ABC transporter permease</fullName>
    </submittedName>
</protein>
<gene>
    <name evidence="10" type="ORF">IDM40_01260</name>
</gene>
<comment type="subcellular location">
    <subcellularLocation>
        <location evidence="1">Cell membrane</location>
        <topology evidence="1">Multi-pass membrane protein</topology>
    </subcellularLocation>
</comment>
<keyword evidence="3" id="KW-0813">Transport</keyword>
<dbReference type="RefSeq" id="WP_193119986.1">
    <property type="nucleotide sequence ID" value="NZ_JADBGI010000001.1"/>
</dbReference>
<keyword evidence="6 9" id="KW-1133">Transmembrane helix</keyword>
<evidence type="ECO:0000256" key="1">
    <source>
        <dbReference type="ARBA" id="ARBA00004651"/>
    </source>
</evidence>
<dbReference type="Pfam" id="PF03591">
    <property type="entry name" value="AzlC"/>
    <property type="match status" value="1"/>
</dbReference>
<reference evidence="10 11" key="1">
    <citation type="submission" date="2020-09" db="EMBL/GenBank/DDBJ databases">
        <title>Diversity and distribution of actinomycetes associated with coral in the coast of Hainan.</title>
        <authorList>
            <person name="Li F."/>
        </authorList>
    </citation>
    <scope>NUCLEOTIDE SEQUENCE [LARGE SCALE GENOMIC DNA]</scope>
    <source>
        <strain evidence="10 11">HNM0947</strain>
    </source>
</reference>
<evidence type="ECO:0000313" key="10">
    <source>
        <dbReference type="EMBL" id="MBE2997334.1"/>
    </source>
</evidence>
<comment type="caution">
    <text evidence="10">The sequence shown here is derived from an EMBL/GenBank/DDBJ whole genome shotgun (WGS) entry which is preliminary data.</text>
</comment>
<keyword evidence="7 9" id="KW-0472">Membrane</keyword>
<evidence type="ECO:0000256" key="8">
    <source>
        <dbReference type="SAM" id="MobiDB-lite"/>
    </source>
</evidence>
<feature type="transmembrane region" description="Helical" evidence="9">
    <location>
        <begin position="57"/>
        <end position="79"/>
    </location>
</feature>
<accession>A0ABR9P0H6</accession>
<proteinExistence type="inferred from homology"/>
<evidence type="ECO:0000256" key="4">
    <source>
        <dbReference type="ARBA" id="ARBA00022475"/>
    </source>
</evidence>
<feature type="transmembrane region" description="Helical" evidence="9">
    <location>
        <begin position="16"/>
        <end position="37"/>
    </location>
</feature>
<evidence type="ECO:0000256" key="3">
    <source>
        <dbReference type="ARBA" id="ARBA00022448"/>
    </source>
</evidence>
<name>A0ABR9P0H6_9ACTN</name>
<keyword evidence="5 9" id="KW-0812">Transmembrane</keyword>
<feature type="transmembrane region" description="Helical" evidence="9">
    <location>
        <begin position="127"/>
        <end position="148"/>
    </location>
</feature>
<feature type="region of interest" description="Disordered" evidence="8">
    <location>
        <begin position="229"/>
        <end position="249"/>
    </location>
</feature>
<keyword evidence="11" id="KW-1185">Reference proteome</keyword>
<evidence type="ECO:0000256" key="2">
    <source>
        <dbReference type="ARBA" id="ARBA00010735"/>
    </source>
</evidence>
<feature type="transmembrane region" description="Helical" evidence="9">
    <location>
        <begin position="160"/>
        <end position="178"/>
    </location>
</feature>
<evidence type="ECO:0000256" key="7">
    <source>
        <dbReference type="ARBA" id="ARBA00023136"/>
    </source>
</evidence>
<dbReference type="PANTHER" id="PTHR34979:SF1">
    <property type="entry name" value="INNER MEMBRANE PROTEIN YGAZ"/>
    <property type="match status" value="1"/>
</dbReference>
<evidence type="ECO:0000256" key="6">
    <source>
        <dbReference type="ARBA" id="ARBA00022989"/>
    </source>
</evidence>
<dbReference type="EMBL" id="JADBGI010000001">
    <property type="protein sequence ID" value="MBE2997334.1"/>
    <property type="molecule type" value="Genomic_DNA"/>
</dbReference>
<organism evidence="10 11">
    <name type="scientific">Nocardiopsis coralli</name>
    <dbReference type="NCBI Taxonomy" id="2772213"/>
    <lineage>
        <taxon>Bacteria</taxon>
        <taxon>Bacillati</taxon>
        <taxon>Actinomycetota</taxon>
        <taxon>Actinomycetes</taxon>
        <taxon>Streptosporangiales</taxon>
        <taxon>Nocardiopsidaceae</taxon>
        <taxon>Nocardiopsis</taxon>
    </lineage>
</organism>
<sequence>MTVFSVLRTPAVRDSVGIGVAVGAAGLAFGTTAVTAGLSPVQAVFTSLFVFTGASQFALVGVVAGGGSLVAGVLGALLLGARNTLYGLRLADVLGWHGARRTVAAHGVIDETTAVTLAQPDRASARLAFTTSYTVLGTFWVVTTLVGAAATDRVHDIDALGLDVVGPAVFLGLLWPRLREGGPRAWLVSGLGAGAALAATPFLPPGVPVLLAACAACVALIGPAQSGSPIPADTESGDVGPGDGEEARR</sequence>
<evidence type="ECO:0000256" key="9">
    <source>
        <dbReference type="SAM" id="Phobius"/>
    </source>
</evidence>
<dbReference type="Proteomes" id="UP000806528">
    <property type="component" value="Unassembled WGS sequence"/>
</dbReference>
<keyword evidence="4" id="KW-1003">Cell membrane</keyword>
<evidence type="ECO:0000313" key="11">
    <source>
        <dbReference type="Proteomes" id="UP000806528"/>
    </source>
</evidence>
<comment type="similarity">
    <text evidence="2">Belongs to the AzlC family.</text>
</comment>
<dbReference type="PANTHER" id="PTHR34979">
    <property type="entry name" value="INNER MEMBRANE PROTEIN YGAZ"/>
    <property type="match status" value="1"/>
</dbReference>